<feature type="domain" description="Apple" evidence="2">
    <location>
        <begin position="262"/>
        <end position="343"/>
    </location>
</feature>
<keyword evidence="1" id="KW-0472">Membrane</keyword>
<keyword evidence="1" id="KW-0812">Transmembrane</keyword>
<sequence length="726" mass="80644">MSSRLEKFDPPWYLLSPLLLLLPFNHLHFCGTSVGHLFHPPRMALSGSRSSSALIVVLSVLLMGINSADSQSAETIECTSQDTTFELRTGYVFTAPEEILDTRPDTLQLADCIETCRLNSSCSALNFETGLCVLFRTNAFDTPEALTKSQFPVYTIYAQRICLANASELCAQRSWAYEMVPSFEMSTFVRQKKQAATRRACMELCLNEQTFQCRSASFSATTGECSLSDMDRFSVTARSAYTNTPDVDYFETNCVDDPVKMCDFQRTEGRILKTVDAVFQDVETEEACKNLCLNANFRCHSFDFGDTGDKVCRLSHHSASSLSQIQDPYLEIPEATTHELTSCYNVTIDCRSSDMIVRVKTNRIFSGKLYAKERPNSCVTDVTRGLEFELRLGYQDLGCDVKQEGLGKFFTEVVIQHHDQIVTSQDVGLALRCSYQLQNYTLTSGLDLSVASRVPTIAEESTVVPGPTVVMKIAARQGGDIQTAQVGDPLSLFFEIQEPNSPYSIFVRELIATDGIDNSEILLIDSNGCPTDQEIMGPINVLNGTSKVLRAPFDAFKFPNSDVVQFKAIVTPCLPTCEPVQCDVQDYLGYHRKIESMGKRRRRRSDAASHDPHNLLVVQSIRIADKFQAVADASPAKTKTASTESEVAVLHNTDNVSQHHSNVPPCLNLLGLLMAGALFLVAQAVLIGAWAFIWQKRRQTKMAETTIESDRRFFSSTYANNAYATS</sequence>
<dbReference type="PANTHER" id="PTHR47327">
    <property type="entry name" value="FI18240P1-RELATED"/>
    <property type="match status" value="1"/>
</dbReference>
<evidence type="ECO:0000259" key="2">
    <source>
        <dbReference type="PROSITE" id="PS50948"/>
    </source>
</evidence>
<evidence type="ECO:0000256" key="1">
    <source>
        <dbReference type="SAM" id="Phobius"/>
    </source>
</evidence>
<dbReference type="PANTHER" id="PTHR47327:SF2">
    <property type="entry name" value="FI18240P1-RELATED"/>
    <property type="match status" value="1"/>
</dbReference>
<dbReference type="OrthoDB" id="5867217at2759"/>
<proteinExistence type="predicted"/>
<dbReference type="Gene3D" id="3.50.4.10">
    <property type="entry name" value="Hepatocyte Growth Factor"/>
    <property type="match status" value="2"/>
</dbReference>
<dbReference type="InterPro" id="IPR003609">
    <property type="entry name" value="Pan_app"/>
</dbReference>
<dbReference type="EMBL" id="LRGB01002860">
    <property type="protein sequence ID" value="KZS05892.1"/>
    <property type="molecule type" value="Genomic_DNA"/>
</dbReference>
<reference evidence="4 5" key="1">
    <citation type="submission" date="2016-03" db="EMBL/GenBank/DDBJ databases">
        <title>EvidentialGene: Evidence-directed Construction of Genes on Genomes.</title>
        <authorList>
            <person name="Gilbert D.G."/>
            <person name="Choi J.-H."/>
            <person name="Mockaitis K."/>
            <person name="Colbourne J."/>
            <person name="Pfrender M."/>
        </authorList>
    </citation>
    <scope>NUCLEOTIDE SEQUENCE [LARGE SCALE GENOMIC DNA]</scope>
    <source>
        <strain evidence="4 5">Xinb3</strain>
        <tissue evidence="4">Complete organism</tissue>
    </source>
</reference>
<keyword evidence="5" id="KW-1185">Reference proteome</keyword>
<dbReference type="GO" id="GO:0009653">
    <property type="term" value="P:anatomical structure morphogenesis"/>
    <property type="evidence" value="ECO:0007669"/>
    <property type="project" value="TreeGrafter"/>
</dbReference>
<organism evidence="4 5">
    <name type="scientific">Daphnia magna</name>
    <dbReference type="NCBI Taxonomy" id="35525"/>
    <lineage>
        <taxon>Eukaryota</taxon>
        <taxon>Metazoa</taxon>
        <taxon>Ecdysozoa</taxon>
        <taxon>Arthropoda</taxon>
        <taxon>Crustacea</taxon>
        <taxon>Branchiopoda</taxon>
        <taxon>Diplostraca</taxon>
        <taxon>Cladocera</taxon>
        <taxon>Anomopoda</taxon>
        <taxon>Daphniidae</taxon>
        <taxon>Daphnia</taxon>
    </lineage>
</organism>
<gene>
    <name evidence="4" type="ORF">APZ42_030841</name>
</gene>
<dbReference type="InterPro" id="IPR001507">
    <property type="entry name" value="ZP_dom"/>
</dbReference>
<evidence type="ECO:0000259" key="3">
    <source>
        <dbReference type="PROSITE" id="PS51034"/>
    </source>
</evidence>
<accession>A0A164NEQ9</accession>
<dbReference type="SMART" id="SM00241">
    <property type="entry name" value="ZP"/>
    <property type="match status" value="1"/>
</dbReference>
<dbReference type="PROSITE" id="PS50948">
    <property type="entry name" value="PAN"/>
    <property type="match status" value="3"/>
</dbReference>
<evidence type="ECO:0000313" key="4">
    <source>
        <dbReference type="EMBL" id="KZS05892.1"/>
    </source>
</evidence>
<dbReference type="Pfam" id="PF00024">
    <property type="entry name" value="PAN_1"/>
    <property type="match status" value="2"/>
</dbReference>
<comment type="caution">
    <text evidence="4">The sequence shown here is derived from an EMBL/GenBank/DDBJ whole genome shotgun (WGS) entry which is preliminary data.</text>
</comment>
<name>A0A164NEQ9_9CRUS</name>
<dbReference type="InterPro" id="IPR052774">
    <property type="entry name" value="Celegans_DevNeuronal_Protein"/>
</dbReference>
<protein>
    <submittedName>
        <fullName evidence="4">Uncharacterized protein</fullName>
    </submittedName>
</protein>
<dbReference type="STRING" id="35525.A0A164NEQ9"/>
<dbReference type="Proteomes" id="UP000076858">
    <property type="component" value="Unassembled WGS sequence"/>
</dbReference>
<evidence type="ECO:0000313" key="5">
    <source>
        <dbReference type="Proteomes" id="UP000076858"/>
    </source>
</evidence>
<dbReference type="SMART" id="SM00473">
    <property type="entry name" value="PAN_AP"/>
    <property type="match status" value="3"/>
</dbReference>
<keyword evidence="1" id="KW-1133">Transmembrane helix</keyword>
<dbReference type="SUPFAM" id="SSF57414">
    <property type="entry name" value="Hairpin loop containing domain-like"/>
    <property type="match status" value="2"/>
</dbReference>
<dbReference type="PROSITE" id="PS51034">
    <property type="entry name" value="ZP_2"/>
    <property type="match status" value="1"/>
</dbReference>
<feature type="transmembrane region" description="Helical" evidence="1">
    <location>
        <begin position="669"/>
        <end position="693"/>
    </location>
</feature>
<dbReference type="AlphaFoldDB" id="A0A164NEQ9"/>
<feature type="domain" description="ZP" evidence="3">
    <location>
        <begin position="349"/>
        <end position="589"/>
    </location>
</feature>
<feature type="domain" description="Apple" evidence="2">
    <location>
        <begin position="78"/>
        <end position="162"/>
    </location>
</feature>
<feature type="domain" description="Apple" evidence="2">
    <location>
        <begin position="170"/>
        <end position="254"/>
    </location>
</feature>
<dbReference type="CDD" id="cd01099">
    <property type="entry name" value="PAN_AP_HGF"/>
    <property type="match status" value="1"/>
</dbReference>